<comment type="caution">
    <text evidence="2">The sequence shown here is derived from an EMBL/GenBank/DDBJ whole genome shotgun (WGS) entry which is preliminary data.</text>
</comment>
<name>A0AAP0KDD5_9MAGN</name>
<dbReference type="AlphaFoldDB" id="A0AAP0KDD5"/>
<proteinExistence type="predicted"/>
<sequence>MERKKKIKRCRTRLARMEALLMQHLGLGPTCLRHRGLHHHRYRAFSSRVTTQRGHLTTDITPSRPTHPDDHRPGHWTDPHILLLEDQRHLLDDHDEFMSQLTPLRDHRHVDVILHLQVCAPVAFDIGVAYREGVDKASLFLLVKCFSSRDGKLLKALGMDNILGFDWLASPAPEAMIRTLEVLYARGVLDEDAKLTSPIGFQVSYTSRSQSKDKGPVVNVLTTAPTASNSSSSSDSDKESVADISSSNSSSIKSESHSDSNLPEIYKIFRRRLESECDSDFIDEEFEDEMSATDSLSESEEDELLEAVGAVVKEKLNQNQKQNYYFIDEEFEDEMSATDSLSESEEDELLEAVGAVVKTLTTGPLSFD</sequence>
<feature type="compositionally biased region" description="Polar residues" evidence="1">
    <location>
        <begin position="53"/>
        <end position="64"/>
    </location>
</feature>
<protein>
    <submittedName>
        <fullName evidence="2">Uncharacterized protein</fullName>
    </submittedName>
</protein>
<dbReference type="Proteomes" id="UP001419268">
    <property type="component" value="Unassembled WGS sequence"/>
</dbReference>
<dbReference type="InterPro" id="IPR042035">
    <property type="entry name" value="DEAH_win-hel_dom"/>
</dbReference>
<feature type="region of interest" description="Disordered" evidence="1">
    <location>
        <begin position="223"/>
        <end position="258"/>
    </location>
</feature>
<dbReference type="EMBL" id="JBBNAG010000003">
    <property type="protein sequence ID" value="KAK9149132.1"/>
    <property type="molecule type" value="Genomic_DNA"/>
</dbReference>
<reference evidence="2 3" key="1">
    <citation type="submission" date="2024-01" db="EMBL/GenBank/DDBJ databases">
        <title>Genome assemblies of Stephania.</title>
        <authorList>
            <person name="Yang L."/>
        </authorList>
    </citation>
    <scope>NUCLEOTIDE SEQUENCE [LARGE SCALE GENOMIC DNA]</scope>
    <source>
        <strain evidence="2">JXDWG</strain>
        <tissue evidence="2">Leaf</tissue>
    </source>
</reference>
<keyword evidence="3" id="KW-1185">Reference proteome</keyword>
<accession>A0AAP0KDD5</accession>
<evidence type="ECO:0000313" key="2">
    <source>
        <dbReference type="EMBL" id="KAK9149132.1"/>
    </source>
</evidence>
<gene>
    <name evidence="2" type="ORF">Scep_007889</name>
</gene>
<organism evidence="2 3">
    <name type="scientific">Stephania cephalantha</name>
    <dbReference type="NCBI Taxonomy" id="152367"/>
    <lineage>
        <taxon>Eukaryota</taxon>
        <taxon>Viridiplantae</taxon>
        <taxon>Streptophyta</taxon>
        <taxon>Embryophyta</taxon>
        <taxon>Tracheophyta</taxon>
        <taxon>Spermatophyta</taxon>
        <taxon>Magnoliopsida</taxon>
        <taxon>Ranunculales</taxon>
        <taxon>Menispermaceae</taxon>
        <taxon>Menispermoideae</taxon>
        <taxon>Cissampelideae</taxon>
        <taxon>Stephania</taxon>
    </lineage>
</organism>
<dbReference type="Gene3D" id="1.10.10.2130">
    <property type="entry name" value="DEAH helicase family, winged-helix domain"/>
    <property type="match status" value="1"/>
</dbReference>
<evidence type="ECO:0000313" key="3">
    <source>
        <dbReference type="Proteomes" id="UP001419268"/>
    </source>
</evidence>
<feature type="region of interest" description="Disordered" evidence="1">
    <location>
        <begin position="53"/>
        <end position="73"/>
    </location>
</feature>
<evidence type="ECO:0000256" key="1">
    <source>
        <dbReference type="SAM" id="MobiDB-lite"/>
    </source>
</evidence>